<evidence type="ECO:0000256" key="7">
    <source>
        <dbReference type="ARBA" id="ARBA00047622"/>
    </source>
</evidence>
<keyword evidence="4" id="KW-0808">Transferase</keyword>
<comment type="catalytic activity">
    <reaction evidence="6">
        <text>N,N-dimethylethanolamine phosphate + S-adenosyl-L-methionine = phosphocholine + S-adenosyl-L-homocysteine + H(+)</text>
        <dbReference type="Rhea" id="RHEA:25325"/>
        <dbReference type="ChEBI" id="CHEBI:15378"/>
        <dbReference type="ChEBI" id="CHEBI:57856"/>
        <dbReference type="ChEBI" id="CHEBI:58641"/>
        <dbReference type="ChEBI" id="CHEBI:59789"/>
        <dbReference type="ChEBI" id="CHEBI:295975"/>
        <dbReference type="EC" id="2.1.1.103"/>
    </reaction>
    <physiologicalReaction direction="left-to-right" evidence="6">
        <dbReference type="Rhea" id="RHEA:25326"/>
    </physiologicalReaction>
</comment>
<evidence type="ECO:0000256" key="1">
    <source>
        <dbReference type="ARBA" id="ARBA00004969"/>
    </source>
</evidence>
<dbReference type="InterPro" id="IPR029063">
    <property type="entry name" value="SAM-dependent_MTases_sf"/>
</dbReference>
<dbReference type="GO" id="GO:0032259">
    <property type="term" value="P:methylation"/>
    <property type="evidence" value="ECO:0007669"/>
    <property type="project" value="UniProtKB-KW"/>
</dbReference>
<dbReference type="AlphaFoldDB" id="A0AA47NVI8"/>
<organism evidence="11 12">
    <name type="scientific">Merluccius polli</name>
    <name type="common">Benguela hake</name>
    <name type="synonym">Merluccius cadenati</name>
    <dbReference type="NCBI Taxonomy" id="89951"/>
    <lineage>
        <taxon>Eukaryota</taxon>
        <taxon>Metazoa</taxon>
        <taxon>Chordata</taxon>
        <taxon>Craniata</taxon>
        <taxon>Vertebrata</taxon>
        <taxon>Euteleostomi</taxon>
        <taxon>Actinopterygii</taxon>
        <taxon>Neopterygii</taxon>
        <taxon>Teleostei</taxon>
        <taxon>Neoteleostei</taxon>
        <taxon>Acanthomorphata</taxon>
        <taxon>Zeiogadaria</taxon>
        <taxon>Gadariae</taxon>
        <taxon>Gadiformes</taxon>
        <taxon>Gadoidei</taxon>
        <taxon>Merlucciidae</taxon>
        <taxon>Merluccius</taxon>
    </lineage>
</organism>
<comment type="catalytic activity">
    <reaction evidence="7">
        <text>phosphoethanolamine + S-adenosyl-L-methionine = N-methylethanolamine phosphate + S-adenosyl-L-homocysteine + H(+)</text>
        <dbReference type="Rhea" id="RHEA:20365"/>
        <dbReference type="ChEBI" id="CHEBI:15378"/>
        <dbReference type="ChEBI" id="CHEBI:57781"/>
        <dbReference type="ChEBI" id="CHEBI:57856"/>
        <dbReference type="ChEBI" id="CHEBI:58190"/>
        <dbReference type="ChEBI" id="CHEBI:59789"/>
        <dbReference type="EC" id="2.1.1.103"/>
    </reaction>
    <physiologicalReaction direction="left-to-right" evidence="7">
        <dbReference type="Rhea" id="RHEA:20366"/>
    </physiologicalReaction>
</comment>
<feature type="region of interest" description="Disordered" evidence="9">
    <location>
        <begin position="186"/>
        <end position="207"/>
    </location>
</feature>
<evidence type="ECO:0000256" key="2">
    <source>
        <dbReference type="ARBA" id="ARBA00005189"/>
    </source>
</evidence>
<evidence type="ECO:0000259" key="10">
    <source>
        <dbReference type="Pfam" id="PF13649"/>
    </source>
</evidence>
<protein>
    <recommendedName>
        <fullName evidence="5">phosphoethanolamine N-methyltransferase</fullName>
        <ecNumber evidence="5">2.1.1.103</ecNumber>
    </recommendedName>
</protein>
<dbReference type="SUPFAM" id="SSF53335">
    <property type="entry name" value="S-adenosyl-L-methionine-dependent methyltransferases"/>
    <property type="match status" value="1"/>
</dbReference>
<dbReference type="PANTHER" id="PTHR44307">
    <property type="entry name" value="PHOSPHOETHANOLAMINE METHYLTRANSFERASE"/>
    <property type="match status" value="1"/>
</dbReference>
<evidence type="ECO:0000256" key="8">
    <source>
        <dbReference type="ARBA" id="ARBA00047841"/>
    </source>
</evidence>
<dbReference type="InterPro" id="IPR041698">
    <property type="entry name" value="Methyltransf_25"/>
</dbReference>
<evidence type="ECO:0000256" key="9">
    <source>
        <dbReference type="SAM" id="MobiDB-lite"/>
    </source>
</evidence>
<dbReference type="EC" id="2.1.1.103" evidence="5"/>
<gene>
    <name evidence="11" type="primary">NMT3_3</name>
    <name evidence="11" type="ORF">N1851_024905</name>
</gene>
<comment type="caution">
    <text evidence="11">The sequence shown here is derived from an EMBL/GenBank/DDBJ whole genome shotgun (WGS) entry which is preliminary data.</text>
</comment>
<dbReference type="Pfam" id="PF13649">
    <property type="entry name" value="Methyltransf_25"/>
    <property type="match status" value="1"/>
</dbReference>
<feature type="domain" description="Methyltransferase" evidence="10">
    <location>
        <begin position="65"/>
        <end position="151"/>
    </location>
</feature>
<dbReference type="PANTHER" id="PTHR44307:SF2">
    <property type="entry name" value="PHOSPHOETHANOLAMINE METHYLTRANSFERASE ISOFORM X1"/>
    <property type="match status" value="1"/>
</dbReference>
<keyword evidence="12" id="KW-1185">Reference proteome</keyword>
<dbReference type="Gene3D" id="3.40.50.150">
    <property type="entry name" value="Vaccinia Virus protein VP39"/>
    <property type="match status" value="2"/>
</dbReference>
<sequence length="507" mass="56526">MIKFWKEHSTMASVDEMVLDNRGKELTEQELPEILSLLPSLAGKPSAGPGCWHRVSEALCLRCLGCICVRFTSHLLTSTDHVMAVDFMESLIEKNRQENGHHSNAAFLQADVTKLEFPTNRYDLVNYDVIFSNWLLMYLSDEELERLVEKMPGAGWHPPVASSSSGSPAINSQVIVRGTLTQHCTGPWPSTATSSHQHSGPEPEGQQKFGFDVVLTKKVQTYVKILLAAGKSSSFQGHSGRFNTFQQFLDNRQYTQRGILRYEKMFGAGYVSTGGLTTTKSWLRPGGQLLISDYCCGETLDPRPSRSTSNRGGYILYTVKQYARLLKRLVSAVCGRRDRTAQFIRVIQTELDRADAIKGEFIKEFSEEATVPLSTAGVTNCSAATRETIDGGSSTQPNTEAVSQFMGCMLRSTHSKADYITTRREAVPIRRLLQMRTSNGVLLFLFLEDAPQLSFAASQYPKILCAPLFSAGKVTMATPSGDEFIFKCNKVLGLYLITFTYYDLYFY</sequence>
<evidence type="ECO:0000256" key="4">
    <source>
        <dbReference type="ARBA" id="ARBA00022679"/>
    </source>
</evidence>
<comment type="pathway">
    <text evidence="1">Phospholipid metabolism; phosphatidylcholine biosynthesis.</text>
</comment>
<reference evidence="11" key="1">
    <citation type="journal article" date="2023" name="Front. Mar. Sci.">
        <title>A new Merluccius polli reference genome to investigate the effects of global change in West African waters.</title>
        <authorList>
            <person name="Mateo J.L."/>
            <person name="Blanco-Fernandez C."/>
            <person name="Garcia-Vazquez E."/>
            <person name="Machado-Schiaffino G."/>
        </authorList>
    </citation>
    <scope>NUCLEOTIDE SEQUENCE</scope>
    <source>
        <strain evidence="11">C29</strain>
        <tissue evidence="11">Fin</tissue>
    </source>
</reference>
<evidence type="ECO:0000256" key="3">
    <source>
        <dbReference type="ARBA" id="ARBA00022603"/>
    </source>
</evidence>
<proteinExistence type="predicted"/>
<evidence type="ECO:0000313" key="11">
    <source>
        <dbReference type="EMBL" id="KAK0138573.1"/>
    </source>
</evidence>
<evidence type="ECO:0000256" key="5">
    <source>
        <dbReference type="ARBA" id="ARBA00035674"/>
    </source>
</evidence>
<comment type="pathway">
    <text evidence="2">Lipid metabolism.</text>
</comment>
<accession>A0AA47NVI8</accession>
<evidence type="ECO:0000313" key="12">
    <source>
        <dbReference type="Proteomes" id="UP001174136"/>
    </source>
</evidence>
<dbReference type="GO" id="GO:0000234">
    <property type="term" value="F:phosphoethanolamine N-methyltransferase activity"/>
    <property type="evidence" value="ECO:0007669"/>
    <property type="project" value="UniProtKB-EC"/>
</dbReference>
<evidence type="ECO:0000256" key="6">
    <source>
        <dbReference type="ARBA" id="ARBA00047619"/>
    </source>
</evidence>
<keyword evidence="3" id="KW-0489">Methyltransferase</keyword>
<dbReference type="EMBL" id="JAOPHQ010004597">
    <property type="protein sequence ID" value="KAK0138573.1"/>
    <property type="molecule type" value="Genomic_DNA"/>
</dbReference>
<dbReference type="Proteomes" id="UP001174136">
    <property type="component" value="Unassembled WGS sequence"/>
</dbReference>
<feature type="compositionally biased region" description="Polar residues" evidence="9">
    <location>
        <begin position="186"/>
        <end position="198"/>
    </location>
</feature>
<name>A0AA47NVI8_MERPO</name>
<comment type="catalytic activity">
    <reaction evidence="8">
        <text>N-methylethanolamine phosphate + S-adenosyl-L-methionine = N,N-dimethylethanolamine phosphate + S-adenosyl-L-homocysteine + H(+)</text>
        <dbReference type="Rhea" id="RHEA:25321"/>
        <dbReference type="ChEBI" id="CHEBI:15378"/>
        <dbReference type="ChEBI" id="CHEBI:57781"/>
        <dbReference type="ChEBI" id="CHEBI:57856"/>
        <dbReference type="ChEBI" id="CHEBI:58641"/>
        <dbReference type="ChEBI" id="CHEBI:59789"/>
        <dbReference type="EC" id="2.1.1.103"/>
    </reaction>
    <physiologicalReaction direction="left-to-right" evidence="8">
        <dbReference type="Rhea" id="RHEA:25322"/>
    </physiologicalReaction>
</comment>